<feature type="compositionally biased region" description="Basic and acidic residues" evidence="1">
    <location>
        <begin position="85"/>
        <end position="101"/>
    </location>
</feature>
<gene>
    <name evidence="2" type="ORF">PAECIP111893_04528</name>
</gene>
<evidence type="ECO:0008006" key="4">
    <source>
        <dbReference type="Google" id="ProtNLM"/>
    </source>
</evidence>
<comment type="caution">
    <text evidence="2">The sequence shown here is derived from an EMBL/GenBank/DDBJ whole genome shotgun (WGS) entry which is preliminary data.</text>
</comment>
<proteinExistence type="predicted"/>
<dbReference type="Gene3D" id="3.30.470.20">
    <property type="entry name" value="ATP-grasp fold, B domain"/>
    <property type="match status" value="1"/>
</dbReference>
<evidence type="ECO:0000313" key="3">
    <source>
        <dbReference type="Proteomes" id="UP000838686"/>
    </source>
</evidence>
<keyword evidence="3" id="KW-1185">Reference proteome</keyword>
<sequence length="403" mass="44648">MIVIGNAENRRTAGLQEARKLLGLAPAVVVPYLDLLRGSKSLSEAAERGGMLGRSGGRPLLRLDAPGEHFEVERELIMLGAPDAARERDADRLHPAGDRSDPQPMSVRAAAALVEQRGRLYHPSQWFRGYSRLLARLEREAEALWPAPRWMNAPADIADMFDKRRTHEVLTTAGVPVPRLLASPDEIPDYETLHETMIKKRLHRIFLKLATGSGACGVVAYQINPRTGAELAVTTVGFDSFIAKPPQYYNALKLRRYTEQAAIRPIMNWLLKHGAHAEQWVAKAGYGDRTFDIRQLVIGGEACHSVARVSRTPITNLHLRSERMSLDELQLSQGVQDQVKSCAEGALAAFPGSSVAGIDVLIGRGSQQPYVVDVNPFGDLLYNVTYHGMDAYAWQMKRLGFER</sequence>
<reference evidence="2" key="1">
    <citation type="submission" date="2022-01" db="EMBL/GenBank/DDBJ databases">
        <authorList>
            <person name="Criscuolo A."/>
        </authorList>
    </citation>
    <scope>NUCLEOTIDE SEQUENCE</scope>
    <source>
        <strain evidence="2">CIP111893</strain>
    </source>
</reference>
<dbReference type="SUPFAM" id="SSF56059">
    <property type="entry name" value="Glutathione synthetase ATP-binding domain-like"/>
    <property type="match status" value="1"/>
</dbReference>
<dbReference type="PANTHER" id="PTHR21621">
    <property type="entry name" value="RIBOSOMAL PROTEIN S6 MODIFICATION PROTEIN"/>
    <property type="match status" value="1"/>
</dbReference>
<dbReference type="InterPro" id="IPR047778">
    <property type="entry name" value="STM4014-like"/>
</dbReference>
<organism evidence="2 3">
    <name type="scientific">Paenibacillus plantiphilus</name>
    <dbReference type="NCBI Taxonomy" id="2905650"/>
    <lineage>
        <taxon>Bacteria</taxon>
        <taxon>Bacillati</taxon>
        <taxon>Bacillota</taxon>
        <taxon>Bacilli</taxon>
        <taxon>Bacillales</taxon>
        <taxon>Paenibacillaceae</taxon>
        <taxon>Paenibacillus</taxon>
    </lineage>
</organism>
<accession>A0ABM9CQN2</accession>
<dbReference type="EMBL" id="CAKMMF010000032">
    <property type="protein sequence ID" value="CAH1219252.1"/>
    <property type="molecule type" value="Genomic_DNA"/>
</dbReference>
<evidence type="ECO:0000313" key="2">
    <source>
        <dbReference type="EMBL" id="CAH1219252.1"/>
    </source>
</evidence>
<protein>
    <recommendedName>
        <fullName evidence="4">ATP-grasp domain-containing protein</fullName>
    </recommendedName>
</protein>
<feature type="region of interest" description="Disordered" evidence="1">
    <location>
        <begin position="85"/>
        <end position="104"/>
    </location>
</feature>
<dbReference type="PANTHER" id="PTHR21621:SF0">
    <property type="entry name" value="BETA-CITRYLGLUTAMATE SYNTHASE B-RELATED"/>
    <property type="match status" value="1"/>
</dbReference>
<name>A0ABM9CQN2_9BACL</name>
<dbReference type="NCBIfam" id="NF038074">
    <property type="entry name" value="fam_STM4014"/>
    <property type="match status" value="1"/>
</dbReference>
<dbReference type="Proteomes" id="UP000838686">
    <property type="component" value="Unassembled WGS sequence"/>
</dbReference>
<evidence type="ECO:0000256" key="1">
    <source>
        <dbReference type="SAM" id="MobiDB-lite"/>
    </source>
</evidence>